<dbReference type="Gene3D" id="3.40.50.880">
    <property type="match status" value="1"/>
</dbReference>
<comment type="caution">
    <text evidence="1">The sequence shown here is derived from an EMBL/GenBank/DDBJ whole genome shotgun (WGS) entry which is preliminary data.</text>
</comment>
<organism evidence="1">
    <name type="scientific">bioreactor metagenome</name>
    <dbReference type="NCBI Taxonomy" id="1076179"/>
    <lineage>
        <taxon>unclassified sequences</taxon>
        <taxon>metagenomes</taxon>
        <taxon>ecological metagenomes</taxon>
    </lineage>
</organism>
<name>A0A645BSS5_9ZZZZ</name>
<dbReference type="AlphaFoldDB" id="A0A645BSS5"/>
<dbReference type="EMBL" id="VSSQ01020182">
    <property type="protein sequence ID" value="MPM64844.1"/>
    <property type="molecule type" value="Genomic_DNA"/>
</dbReference>
<proteinExistence type="predicted"/>
<evidence type="ECO:0000313" key="1">
    <source>
        <dbReference type="EMBL" id="MPM64844.1"/>
    </source>
</evidence>
<evidence type="ECO:0008006" key="2">
    <source>
        <dbReference type="Google" id="ProtNLM"/>
    </source>
</evidence>
<sequence length="427" mass="46312">MVHEYWGAPDRYQVEIAAQKKLAAMPRLQYPAPDAAVFTATDSLRAQPGIQLKVAPEFDIHLHGFMGYGAGVWYRFINELTLNDLQQYKFIATVENEYADDATLNALKQYVEAGGTLLVLNPFAFSFTPEGKSLDAVRAAFTGIAAVKKTSGAQLLEYQGKDLPASGLPTGALTPAPGAKIIGKLDDGNPGMVEYSLGKGKVITLAVNPCVRKLAGSKPWTEFFHQFAVAAGCKADQDIWRFKLPDALVQKLPLPAGQCLTNNAVTWRQFQPLQPNNAGISGTYTLTPEPDSIKDRASGAIAFDQGKLTDRPRAIAADSAYGGKGNWQEWVIGYKTSAPIAIDCRWEKPMPVTAVKFWVQGAWRDAKIVIGSKTYEFPCDPAAAASSNDVREITLALPEAVAADQMTIQIAGAESNLILAEMEIWTK</sequence>
<dbReference type="SUPFAM" id="SSF52317">
    <property type="entry name" value="Class I glutamine amidotransferase-like"/>
    <property type="match status" value="1"/>
</dbReference>
<accession>A0A645BSS5</accession>
<gene>
    <name evidence="1" type="ORF">SDC9_111735</name>
</gene>
<protein>
    <recommendedName>
        <fullName evidence="2">F5/8 type C domain-containing protein</fullName>
    </recommendedName>
</protein>
<reference evidence="1" key="1">
    <citation type="submission" date="2019-08" db="EMBL/GenBank/DDBJ databases">
        <authorList>
            <person name="Kucharzyk K."/>
            <person name="Murdoch R.W."/>
            <person name="Higgins S."/>
            <person name="Loffler F."/>
        </authorList>
    </citation>
    <scope>NUCLEOTIDE SEQUENCE</scope>
</reference>
<dbReference type="InterPro" id="IPR029062">
    <property type="entry name" value="Class_I_gatase-like"/>
</dbReference>